<evidence type="ECO:0000313" key="3">
    <source>
        <dbReference type="Proteomes" id="UP000094385"/>
    </source>
</evidence>
<name>A0A1E3Q1B7_LIPST</name>
<keyword evidence="1" id="KW-1133">Transmembrane helix</keyword>
<feature type="transmembrane region" description="Helical" evidence="1">
    <location>
        <begin position="96"/>
        <end position="114"/>
    </location>
</feature>
<protein>
    <submittedName>
        <fullName evidence="2">Uncharacterized protein</fullName>
    </submittedName>
</protein>
<dbReference type="AlphaFoldDB" id="A0A1E3Q1B7"/>
<feature type="transmembrane region" description="Helical" evidence="1">
    <location>
        <begin position="57"/>
        <end position="76"/>
    </location>
</feature>
<gene>
    <name evidence="2" type="ORF">LIPSTDRAFT_73182</name>
</gene>
<sequence>MPKSPPAPSSSVPLPSRPCSEPATYVDFVNPLLLVLFTNLVFSLGPSLVRASDIHEGCQVVILIFGAMTFVTSKLFEAVTVAELLDRSPSLSGRTVTTTFLLAAHVGLLAPWFMSDLTLFTDSRLCYGLQRSVRFSASLV</sequence>
<evidence type="ECO:0000256" key="1">
    <source>
        <dbReference type="SAM" id="Phobius"/>
    </source>
</evidence>
<feature type="transmembrane region" description="Helical" evidence="1">
    <location>
        <begin position="28"/>
        <end position="45"/>
    </location>
</feature>
<organism evidence="2 3">
    <name type="scientific">Lipomyces starkeyi NRRL Y-11557</name>
    <dbReference type="NCBI Taxonomy" id="675824"/>
    <lineage>
        <taxon>Eukaryota</taxon>
        <taxon>Fungi</taxon>
        <taxon>Dikarya</taxon>
        <taxon>Ascomycota</taxon>
        <taxon>Saccharomycotina</taxon>
        <taxon>Lipomycetes</taxon>
        <taxon>Lipomycetales</taxon>
        <taxon>Lipomycetaceae</taxon>
        <taxon>Lipomyces</taxon>
    </lineage>
</organism>
<keyword evidence="1" id="KW-0472">Membrane</keyword>
<keyword evidence="3" id="KW-1185">Reference proteome</keyword>
<evidence type="ECO:0000313" key="2">
    <source>
        <dbReference type="EMBL" id="ODQ71489.1"/>
    </source>
</evidence>
<dbReference type="EMBL" id="KV454297">
    <property type="protein sequence ID" value="ODQ71489.1"/>
    <property type="molecule type" value="Genomic_DNA"/>
</dbReference>
<keyword evidence="1" id="KW-0812">Transmembrane</keyword>
<accession>A0A1E3Q1B7</accession>
<reference evidence="2 3" key="1">
    <citation type="journal article" date="2016" name="Proc. Natl. Acad. Sci. U.S.A.">
        <title>Comparative genomics of biotechnologically important yeasts.</title>
        <authorList>
            <person name="Riley R."/>
            <person name="Haridas S."/>
            <person name="Wolfe K.H."/>
            <person name="Lopes M.R."/>
            <person name="Hittinger C.T."/>
            <person name="Goeker M."/>
            <person name="Salamov A.A."/>
            <person name="Wisecaver J.H."/>
            <person name="Long T.M."/>
            <person name="Calvey C.H."/>
            <person name="Aerts A.L."/>
            <person name="Barry K.W."/>
            <person name="Choi C."/>
            <person name="Clum A."/>
            <person name="Coughlan A.Y."/>
            <person name="Deshpande S."/>
            <person name="Douglass A.P."/>
            <person name="Hanson S.J."/>
            <person name="Klenk H.-P."/>
            <person name="LaButti K.M."/>
            <person name="Lapidus A."/>
            <person name="Lindquist E.A."/>
            <person name="Lipzen A.M."/>
            <person name="Meier-Kolthoff J.P."/>
            <person name="Ohm R.A."/>
            <person name="Otillar R.P."/>
            <person name="Pangilinan J.L."/>
            <person name="Peng Y."/>
            <person name="Rokas A."/>
            <person name="Rosa C.A."/>
            <person name="Scheuner C."/>
            <person name="Sibirny A.A."/>
            <person name="Slot J.C."/>
            <person name="Stielow J.B."/>
            <person name="Sun H."/>
            <person name="Kurtzman C.P."/>
            <person name="Blackwell M."/>
            <person name="Grigoriev I.V."/>
            <person name="Jeffries T.W."/>
        </authorList>
    </citation>
    <scope>NUCLEOTIDE SEQUENCE [LARGE SCALE GENOMIC DNA]</scope>
    <source>
        <strain evidence="2 3">NRRL Y-11557</strain>
    </source>
</reference>
<dbReference type="Proteomes" id="UP000094385">
    <property type="component" value="Unassembled WGS sequence"/>
</dbReference>
<proteinExistence type="predicted"/>